<dbReference type="Proteomes" id="UP000178385">
    <property type="component" value="Unassembled WGS sequence"/>
</dbReference>
<evidence type="ECO:0000256" key="6">
    <source>
        <dbReference type="ARBA" id="ARBA00022741"/>
    </source>
</evidence>
<evidence type="ECO:0000256" key="1">
    <source>
        <dbReference type="ARBA" id="ARBA00004791"/>
    </source>
</evidence>
<evidence type="ECO:0000256" key="8">
    <source>
        <dbReference type="ARBA" id="ARBA00022840"/>
    </source>
</evidence>
<dbReference type="Pfam" id="PF00696">
    <property type="entry name" value="AA_kinase"/>
    <property type="match status" value="1"/>
</dbReference>
<evidence type="ECO:0000313" key="13">
    <source>
        <dbReference type="Proteomes" id="UP000178385"/>
    </source>
</evidence>
<evidence type="ECO:0000256" key="5">
    <source>
        <dbReference type="ARBA" id="ARBA00022679"/>
    </source>
</evidence>
<evidence type="ECO:0000256" key="9">
    <source>
        <dbReference type="ARBA" id="ARBA00022975"/>
    </source>
</evidence>
<dbReference type="NCBIfam" id="TIGR02076">
    <property type="entry name" value="pyrH_arch"/>
    <property type="match status" value="1"/>
</dbReference>
<dbReference type="SUPFAM" id="SSF53633">
    <property type="entry name" value="Carbamate kinase-like"/>
    <property type="match status" value="1"/>
</dbReference>
<dbReference type="GO" id="GO:0005524">
    <property type="term" value="F:ATP binding"/>
    <property type="evidence" value="ECO:0007669"/>
    <property type="project" value="UniProtKB-KW"/>
</dbReference>
<gene>
    <name evidence="12" type="ORF">A2840_01210</name>
</gene>
<keyword evidence="7" id="KW-0418">Kinase</keyword>
<proteinExistence type="inferred from homology"/>
<keyword evidence="5" id="KW-0808">Transferase</keyword>
<name>A0A1G1Y5U5_9BACT</name>
<comment type="similarity">
    <text evidence="2">Belongs to the UMP kinase family.</text>
</comment>
<dbReference type="EMBL" id="MHIG01000011">
    <property type="protein sequence ID" value="OGY47621.1"/>
    <property type="molecule type" value="Genomic_DNA"/>
</dbReference>
<dbReference type="PANTHER" id="PTHR42833:SF4">
    <property type="entry name" value="URIDYLATE KINASE PUMPKIN, CHLOROPLASTIC"/>
    <property type="match status" value="1"/>
</dbReference>
<organism evidence="12 13">
    <name type="scientific">Candidatus Buchananbacteria bacterium RIFCSPHIGHO2_01_FULL_47_11b</name>
    <dbReference type="NCBI Taxonomy" id="1797537"/>
    <lineage>
        <taxon>Bacteria</taxon>
        <taxon>Candidatus Buchananiibacteriota</taxon>
    </lineage>
</organism>
<keyword evidence="8" id="KW-0067">ATP-binding</keyword>
<evidence type="ECO:0000256" key="3">
    <source>
        <dbReference type="ARBA" id="ARBA00012899"/>
    </source>
</evidence>
<accession>A0A1G1Y5U5</accession>
<evidence type="ECO:0000259" key="11">
    <source>
        <dbReference type="Pfam" id="PF00696"/>
    </source>
</evidence>
<dbReference type="AlphaFoldDB" id="A0A1G1Y5U5"/>
<keyword evidence="4" id="KW-0963">Cytoplasm</keyword>
<dbReference type="InterPro" id="IPR001048">
    <property type="entry name" value="Asp/Glu/Uridylate_kinase"/>
</dbReference>
<protein>
    <recommendedName>
        <fullName evidence="3">UMP kinase</fullName>
        <ecNumber evidence="3">2.7.4.22</ecNumber>
    </recommendedName>
    <alternativeName>
        <fullName evidence="10">Uridine monophosphate kinase</fullName>
    </alternativeName>
</protein>
<keyword evidence="9" id="KW-0665">Pyrimidine biosynthesis</keyword>
<feature type="domain" description="Aspartate/glutamate/uridylate kinase" evidence="11">
    <location>
        <begin position="3"/>
        <end position="204"/>
    </location>
</feature>
<dbReference type="Gene3D" id="3.40.1160.10">
    <property type="entry name" value="Acetylglutamate kinase-like"/>
    <property type="match status" value="1"/>
</dbReference>
<dbReference type="InterPro" id="IPR036393">
    <property type="entry name" value="AceGlu_kinase-like_sf"/>
</dbReference>
<evidence type="ECO:0000256" key="10">
    <source>
        <dbReference type="ARBA" id="ARBA00032092"/>
    </source>
</evidence>
<dbReference type="PANTHER" id="PTHR42833">
    <property type="entry name" value="URIDYLATE KINASE"/>
    <property type="match status" value="1"/>
</dbReference>
<evidence type="ECO:0000256" key="7">
    <source>
        <dbReference type="ARBA" id="ARBA00022777"/>
    </source>
</evidence>
<dbReference type="GO" id="GO:0033862">
    <property type="term" value="F:UMP kinase activity"/>
    <property type="evidence" value="ECO:0007669"/>
    <property type="project" value="UniProtKB-EC"/>
</dbReference>
<dbReference type="EC" id="2.7.4.22" evidence="3"/>
<reference evidence="12 13" key="1">
    <citation type="journal article" date="2016" name="Nat. Commun.">
        <title>Thousands of microbial genomes shed light on interconnected biogeochemical processes in an aquifer system.</title>
        <authorList>
            <person name="Anantharaman K."/>
            <person name="Brown C.T."/>
            <person name="Hug L.A."/>
            <person name="Sharon I."/>
            <person name="Castelle C.J."/>
            <person name="Probst A.J."/>
            <person name="Thomas B.C."/>
            <person name="Singh A."/>
            <person name="Wilkins M.J."/>
            <person name="Karaoz U."/>
            <person name="Brodie E.L."/>
            <person name="Williams K.H."/>
            <person name="Hubbard S.S."/>
            <person name="Banfield J.F."/>
        </authorList>
    </citation>
    <scope>NUCLEOTIDE SEQUENCE [LARGE SCALE GENOMIC DNA]</scope>
</reference>
<dbReference type="GO" id="GO:0006225">
    <property type="term" value="P:UDP biosynthetic process"/>
    <property type="evidence" value="ECO:0007669"/>
    <property type="project" value="TreeGrafter"/>
</dbReference>
<comment type="pathway">
    <text evidence="1">Pyrimidine metabolism; CTP biosynthesis via de novo pathway; UDP from UMP (UMPK route): step 1/1.</text>
</comment>
<sequence length="227" mass="24506">MNKTVVMSLGGSLIAPDGIDVAFLKQFRQLILDFTKRGNRAIIICGGGDTARNYQAAARKVNPRVSSRDLDWVGIGATKINAELLSAIFGDAAHESIMSDPTKKIPTNKRVIVGAGFLPGSSSDKDAVLAAKAYQADTVINLSNITYVYDKDPSKFDDAKPQKEMSWQTFRTLVGNTWVPGAHVPFDPIAARLAAELKLKLVVMKGSNLANLKKFLSGKPFVGTRIA</sequence>
<comment type="caution">
    <text evidence="12">The sequence shown here is derived from an EMBL/GenBank/DDBJ whole genome shotgun (WGS) entry which is preliminary data.</text>
</comment>
<evidence type="ECO:0000313" key="12">
    <source>
        <dbReference type="EMBL" id="OGY47621.1"/>
    </source>
</evidence>
<keyword evidence="6" id="KW-0547">Nucleotide-binding</keyword>
<evidence type="ECO:0000256" key="4">
    <source>
        <dbReference type="ARBA" id="ARBA00022490"/>
    </source>
</evidence>
<dbReference type="InterPro" id="IPR011818">
    <property type="entry name" value="Uridylate_kinase_arch/spir"/>
</dbReference>
<evidence type="ECO:0000256" key="2">
    <source>
        <dbReference type="ARBA" id="ARBA00007614"/>
    </source>
</evidence>